<dbReference type="AlphaFoldDB" id="A0A9D3WLG2"/>
<evidence type="ECO:0000313" key="1">
    <source>
        <dbReference type="EMBL" id="KAH1131126.1"/>
    </source>
</evidence>
<sequence>MSCFLANKTLQQSPAYLMTICQEVNESLRDYVCSFSATTMITMGVTNEGVIHAFAVGATHQHLRYIIIGNLPSKLSVLYEMVHKFLKGDEVERACANSFVPPSSSLILHVIPLHDVLKAISS</sequence>
<evidence type="ECO:0000313" key="2">
    <source>
        <dbReference type="Proteomes" id="UP000828251"/>
    </source>
</evidence>
<organism evidence="1 2">
    <name type="scientific">Gossypium stocksii</name>
    <dbReference type="NCBI Taxonomy" id="47602"/>
    <lineage>
        <taxon>Eukaryota</taxon>
        <taxon>Viridiplantae</taxon>
        <taxon>Streptophyta</taxon>
        <taxon>Embryophyta</taxon>
        <taxon>Tracheophyta</taxon>
        <taxon>Spermatophyta</taxon>
        <taxon>Magnoliopsida</taxon>
        <taxon>eudicotyledons</taxon>
        <taxon>Gunneridae</taxon>
        <taxon>Pentapetalae</taxon>
        <taxon>rosids</taxon>
        <taxon>malvids</taxon>
        <taxon>Malvales</taxon>
        <taxon>Malvaceae</taxon>
        <taxon>Malvoideae</taxon>
        <taxon>Gossypium</taxon>
    </lineage>
</organism>
<dbReference type="Proteomes" id="UP000828251">
    <property type="component" value="Unassembled WGS sequence"/>
</dbReference>
<accession>A0A9D3WLG2</accession>
<dbReference type="EMBL" id="JAIQCV010000001">
    <property type="protein sequence ID" value="KAH1131126.1"/>
    <property type="molecule type" value="Genomic_DNA"/>
</dbReference>
<name>A0A9D3WLG2_9ROSI</name>
<keyword evidence="2" id="KW-1185">Reference proteome</keyword>
<proteinExistence type="predicted"/>
<dbReference type="OrthoDB" id="1737504at2759"/>
<reference evidence="1 2" key="1">
    <citation type="journal article" date="2021" name="Plant Biotechnol. J.">
        <title>Multi-omics assisted identification of the key and species-specific regulatory components of drought-tolerant mechanisms in Gossypium stocksii.</title>
        <authorList>
            <person name="Yu D."/>
            <person name="Ke L."/>
            <person name="Zhang D."/>
            <person name="Wu Y."/>
            <person name="Sun Y."/>
            <person name="Mei J."/>
            <person name="Sun J."/>
            <person name="Sun Y."/>
        </authorList>
    </citation>
    <scope>NUCLEOTIDE SEQUENCE [LARGE SCALE GENOMIC DNA]</scope>
    <source>
        <strain evidence="2">cv. E1</strain>
        <tissue evidence="1">Leaf</tissue>
    </source>
</reference>
<protein>
    <submittedName>
        <fullName evidence="1">Uncharacterized protein</fullName>
    </submittedName>
</protein>
<comment type="caution">
    <text evidence="1">The sequence shown here is derived from an EMBL/GenBank/DDBJ whole genome shotgun (WGS) entry which is preliminary data.</text>
</comment>
<gene>
    <name evidence="1" type="ORF">J1N35_002504</name>
</gene>